<sequence>MAIKIFNKHASIHGPIAREAHTDTIQPSKEDKEVQTDAISEEQVVPVADKAENTIE</sequence>
<protein>
    <submittedName>
        <fullName evidence="1">Uncharacterized protein</fullName>
    </submittedName>
</protein>
<dbReference type="Proteomes" id="UP001497535">
    <property type="component" value="Unassembled WGS sequence"/>
</dbReference>
<comment type="caution">
    <text evidence="1">The sequence shown here is derived from an EMBL/GenBank/DDBJ whole genome shotgun (WGS) entry which is preliminary data.</text>
</comment>
<proteinExistence type="predicted"/>
<reference evidence="1" key="1">
    <citation type="submission" date="2023-11" db="EMBL/GenBank/DDBJ databases">
        <authorList>
            <person name="Poullet M."/>
        </authorList>
    </citation>
    <scope>NUCLEOTIDE SEQUENCE</scope>
    <source>
        <strain evidence="1">E1834</strain>
    </source>
</reference>
<dbReference type="EMBL" id="CAVMJV010000001">
    <property type="protein sequence ID" value="CAK5005860.1"/>
    <property type="molecule type" value="Genomic_DNA"/>
</dbReference>
<accession>A0ACB0XK73</accession>
<evidence type="ECO:0000313" key="1">
    <source>
        <dbReference type="EMBL" id="CAK5005860.1"/>
    </source>
</evidence>
<organism evidence="1 2">
    <name type="scientific">Meloidogyne enterolobii</name>
    <name type="common">Root-knot nematode worm</name>
    <name type="synonym">Meloidogyne mayaguensis</name>
    <dbReference type="NCBI Taxonomy" id="390850"/>
    <lineage>
        <taxon>Eukaryota</taxon>
        <taxon>Metazoa</taxon>
        <taxon>Ecdysozoa</taxon>
        <taxon>Nematoda</taxon>
        <taxon>Chromadorea</taxon>
        <taxon>Rhabditida</taxon>
        <taxon>Tylenchina</taxon>
        <taxon>Tylenchomorpha</taxon>
        <taxon>Tylenchoidea</taxon>
        <taxon>Meloidogynidae</taxon>
        <taxon>Meloidogyninae</taxon>
        <taxon>Meloidogyne</taxon>
    </lineage>
</organism>
<name>A0ACB0XK73_MELEN</name>
<keyword evidence="2" id="KW-1185">Reference proteome</keyword>
<gene>
    <name evidence="1" type="ORF">MENTE1834_LOCUS56</name>
</gene>
<evidence type="ECO:0000313" key="2">
    <source>
        <dbReference type="Proteomes" id="UP001497535"/>
    </source>
</evidence>